<proteinExistence type="predicted"/>
<feature type="region of interest" description="Disordered" evidence="1">
    <location>
        <begin position="1"/>
        <end position="46"/>
    </location>
</feature>
<gene>
    <name evidence="2" type="ORF">C4B68_20935</name>
</gene>
<dbReference type="Proteomes" id="UP000238413">
    <property type="component" value="Chromosome"/>
</dbReference>
<evidence type="ECO:0000256" key="1">
    <source>
        <dbReference type="SAM" id="MobiDB-lite"/>
    </source>
</evidence>
<accession>A0ABN5I4A1</accession>
<keyword evidence="3" id="KW-1185">Reference proteome</keyword>
<sequence>MMYRHDPSRASAAAGGWGRASPTPRSAVPFGPSGEGGFSPFRRSRARRRAAPPAAVSVLARPAFEDEAVQAETGVWGRQPPGTGWDRGGGGENPGGRTAGRGARNRRLLAGGLFGRGFHLLLVRADLRQ</sequence>
<reference evidence="2 3" key="1">
    <citation type="submission" date="2018-02" db="EMBL/GenBank/DDBJ databases">
        <title>Complete genome sequence of Streptomyces dengpaensis, the producer of angucyclines.</title>
        <authorList>
            <person name="Yumei L."/>
        </authorList>
    </citation>
    <scope>NUCLEOTIDE SEQUENCE [LARGE SCALE GENOMIC DNA]</scope>
    <source>
        <strain evidence="2 3">XZHG99</strain>
    </source>
</reference>
<organism evidence="2 3">
    <name type="scientific">Streptomyces dengpaensis</name>
    <dbReference type="NCBI Taxonomy" id="2049881"/>
    <lineage>
        <taxon>Bacteria</taxon>
        <taxon>Bacillati</taxon>
        <taxon>Actinomycetota</taxon>
        <taxon>Actinomycetes</taxon>
        <taxon>Kitasatosporales</taxon>
        <taxon>Streptomycetaceae</taxon>
        <taxon>Streptomyces</taxon>
    </lineage>
</organism>
<protein>
    <submittedName>
        <fullName evidence="2">Uncharacterized protein</fullName>
    </submittedName>
</protein>
<dbReference type="EMBL" id="CP026652">
    <property type="protein sequence ID" value="AVH57824.1"/>
    <property type="molecule type" value="Genomic_DNA"/>
</dbReference>
<feature type="region of interest" description="Disordered" evidence="1">
    <location>
        <begin position="71"/>
        <end position="103"/>
    </location>
</feature>
<evidence type="ECO:0000313" key="2">
    <source>
        <dbReference type="EMBL" id="AVH57824.1"/>
    </source>
</evidence>
<name>A0ABN5I4A1_9ACTN</name>
<evidence type="ECO:0000313" key="3">
    <source>
        <dbReference type="Proteomes" id="UP000238413"/>
    </source>
</evidence>
<feature type="compositionally biased region" description="Gly residues" evidence="1">
    <location>
        <begin position="85"/>
        <end position="99"/>
    </location>
</feature>